<sequence length="341" mass="39293">MIKYVKHEPEKEVVNESVPIDENGFFIYRCDIQWAYNAELAIRSSGGKTFFFFVPDERVEIEGPSASDSDWDIDGTAFYQRMDSVSQLLLPFYREFDAARAKYEKGLADGRDTATLDSERKAANLDINKRMWKVSSQYIKSHPGDEISATLLLKQNYTDILPAIRMLSPEVRNGRFKDYIDNIDSMFSRLEKEIEAEKTATLELKEGKSVPDFTLKDINGNDFSLHSILDKGKYIVVDFWGSWCAWCIKGFPQMAEYYNKYKDRLEIVGVACHDKEDKWKAAVNRNNIPWLHVFSPDGTTEVRFGVTAYPYKVVVSPKGKVIKCFKGETAEFYEMLDELLK</sequence>
<accession>A0A9D9IWF3</accession>
<dbReference type="PROSITE" id="PS51352">
    <property type="entry name" value="THIOREDOXIN_2"/>
    <property type="match status" value="1"/>
</dbReference>
<comment type="caution">
    <text evidence="2">The sequence shown here is derived from an EMBL/GenBank/DDBJ whole genome shotgun (WGS) entry which is preliminary data.</text>
</comment>
<dbReference type="InterPro" id="IPR000866">
    <property type="entry name" value="AhpC/TSA"/>
</dbReference>
<dbReference type="AlphaFoldDB" id="A0A9D9IWF3"/>
<dbReference type="GO" id="GO:0016491">
    <property type="term" value="F:oxidoreductase activity"/>
    <property type="evidence" value="ECO:0007669"/>
    <property type="project" value="InterPro"/>
</dbReference>
<proteinExistence type="predicted"/>
<evidence type="ECO:0000259" key="1">
    <source>
        <dbReference type="PROSITE" id="PS51352"/>
    </source>
</evidence>
<dbReference type="InterPro" id="IPR036249">
    <property type="entry name" value="Thioredoxin-like_sf"/>
</dbReference>
<gene>
    <name evidence="2" type="ORF">IAB80_11440</name>
</gene>
<dbReference type="GO" id="GO:0016209">
    <property type="term" value="F:antioxidant activity"/>
    <property type="evidence" value="ECO:0007669"/>
    <property type="project" value="InterPro"/>
</dbReference>
<evidence type="ECO:0000313" key="2">
    <source>
        <dbReference type="EMBL" id="MBO8479481.1"/>
    </source>
</evidence>
<dbReference type="PANTHER" id="PTHR42852:SF13">
    <property type="entry name" value="PROTEIN DIPZ"/>
    <property type="match status" value="1"/>
</dbReference>
<dbReference type="PANTHER" id="PTHR42852">
    <property type="entry name" value="THIOL:DISULFIDE INTERCHANGE PROTEIN DSBE"/>
    <property type="match status" value="1"/>
</dbReference>
<organism evidence="2 3">
    <name type="scientific">Candidatus Cryptobacteroides excrementipullorum</name>
    <dbReference type="NCBI Taxonomy" id="2840761"/>
    <lineage>
        <taxon>Bacteria</taxon>
        <taxon>Pseudomonadati</taxon>
        <taxon>Bacteroidota</taxon>
        <taxon>Bacteroidia</taxon>
        <taxon>Bacteroidales</taxon>
        <taxon>Candidatus Cryptobacteroides</taxon>
    </lineage>
</organism>
<dbReference type="SUPFAM" id="SSF52833">
    <property type="entry name" value="Thioredoxin-like"/>
    <property type="match status" value="1"/>
</dbReference>
<feature type="domain" description="Thioredoxin" evidence="1">
    <location>
        <begin position="204"/>
        <end position="341"/>
    </location>
</feature>
<dbReference type="InterPro" id="IPR050553">
    <property type="entry name" value="Thioredoxin_ResA/DsbE_sf"/>
</dbReference>
<protein>
    <submittedName>
        <fullName evidence="2">TlpA family protein disulfide reductase</fullName>
    </submittedName>
</protein>
<dbReference type="InterPro" id="IPR013766">
    <property type="entry name" value="Thioredoxin_domain"/>
</dbReference>
<reference evidence="2" key="2">
    <citation type="journal article" date="2021" name="PeerJ">
        <title>Extensive microbial diversity within the chicken gut microbiome revealed by metagenomics and culture.</title>
        <authorList>
            <person name="Gilroy R."/>
            <person name="Ravi A."/>
            <person name="Getino M."/>
            <person name="Pursley I."/>
            <person name="Horton D.L."/>
            <person name="Alikhan N.F."/>
            <person name="Baker D."/>
            <person name="Gharbi K."/>
            <person name="Hall N."/>
            <person name="Watson M."/>
            <person name="Adriaenssens E.M."/>
            <person name="Foster-Nyarko E."/>
            <person name="Jarju S."/>
            <person name="Secka A."/>
            <person name="Antonio M."/>
            <person name="Oren A."/>
            <person name="Chaudhuri R.R."/>
            <person name="La Ragione R."/>
            <person name="Hildebrand F."/>
            <person name="Pallen M.J."/>
        </authorList>
    </citation>
    <scope>NUCLEOTIDE SEQUENCE</scope>
    <source>
        <strain evidence="2">2478</strain>
    </source>
</reference>
<dbReference type="EMBL" id="JADILZ010000111">
    <property type="protein sequence ID" value="MBO8479481.1"/>
    <property type="molecule type" value="Genomic_DNA"/>
</dbReference>
<dbReference type="Pfam" id="PF00578">
    <property type="entry name" value="AhpC-TSA"/>
    <property type="match status" value="1"/>
</dbReference>
<evidence type="ECO:0000313" key="3">
    <source>
        <dbReference type="Proteomes" id="UP000823771"/>
    </source>
</evidence>
<dbReference type="CDD" id="cd02966">
    <property type="entry name" value="TlpA_like_family"/>
    <property type="match status" value="1"/>
</dbReference>
<dbReference type="Proteomes" id="UP000823771">
    <property type="component" value="Unassembled WGS sequence"/>
</dbReference>
<name>A0A9D9IWF3_9BACT</name>
<reference evidence="2" key="1">
    <citation type="submission" date="2020-10" db="EMBL/GenBank/DDBJ databases">
        <authorList>
            <person name="Gilroy R."/>
        </authorList>
    </citation>
    <scope>NUCLEOTIDE SEQUENCE</scope>
    <source>
        <strain evidence="2">2478</strain>
    </source>
</reference>
<dbReference type="Gene3D" id="3.40.30.10">
    <property type="entry name" value="Glutaredoxin"/>
    <property type="match status" value="1"/>
</dbReference>